<evidence type="ECO:0000256" key="1">
    <source>
        <dbReference type="ARBA" id="ARBA00023002"/>
    </source>
</evidence>
<dbReference type="InterPro" id="IPR013786">
    <property type="entry name" value="AcylCoA_DH/ox_N"/>
</dbReference>
<dbReference type="PIRSF" id="PIRSF016578">
    <property type="entry name" value="HsaA"/>
    <property type="match status" value="1"/>
</dbReference>
<dbReference type="EMBL" id="CP043311">
    <property type="protein sequence ID" value="QEY64444.1"/>
    <property type="molecule type" value="Genomic_DNA"/>
</dbReference>
<feature type="domain" description="Acyl-CoA dehydrogenase/oxidase N-terminal" evidence="3">
    <location>
        <begin position="3"/>
        <end position="95"/>
    </location>
</feature>
<dbReference type="InterPro" id="IPR050741">
    <property type="entry name" value="Acyl-CoA_dehydrogenase"/>
</dbReference>
<dbReference type="KEGG" id="plal:FXN65_21145"/>
<dbReference type="Gene3D" id="1.10.540.10">
    <property type="entry name" value="Acyl-CoA dehydrogenase/oxidase, N-terminal domain"/>
    <property type="match status" value="1"/>
</dbReference>
<evidence type="ECO:0000259" key="3">
    <source>
        <dbReference type="Pfam" id="PF02771"/>
    </source>
</evidence>
<dbReference type="Gene3D" id="1.20.140.10">
    <property type="entry name" value="Butyryl-CoA Dehydrogenase, subunit A, domain 3"/>
    <property type="match status" value="1"/>
</dbReference>
<dbReference type="InterPro" id="IPR037069">
    <property type="entry name" value="AcylCoA_DH/ox_N_sf"/>
</dbReference>
<dbReference type="RefSeq" id="WP_151136084.1">
    <property type="nucleotide sequence ID" value="NZ_CP043311.1"/>
</dbReference>
<dbReference type="Gene3D" id="2.40.110.10">
    <property type="entry name" value="Butyryl-CoA Dehydrogenase, subunit A, domain 2"/>
    <property type="match status" value="1"/>
</dbReference>
<sequence>MLDQDLIRQRLKQRAKELVPVLRERAPLAAKNGQLPEETIRDFQEAGFFRILQPARWEGYELEPRDFFEVQMTLAEGCMSSAWVLGVVAIHNWQLALFDDRAAQDVWGQDSSVLISSSYMPVGKVSRVEGGFRLSGRWGFSSGSKHCQWAFLGAMVPPEKEGDGPDYRTFLVPRSDYSIVDNWDVMGLEATGSHDVLVQDVFVPEHRTHRSIDGFLQNSPGNAVNTAPLFRLPFGQIFVRAVSSSTIGALQGAIDLFVEANKGRVGVNDGRRIIQDPGAQTALANAMVTVDECRTVLLRNFDLMMQRARAGEALTIPERVKMRYDSAIVPDKCAQAVEALMYNSGASTIFRQHGINRAFRDIHTGRAHVANCPGKYALNLGGVGMGLDSTDFFL</sequence>
<dbReference type="GO" id="GO:0016712">
    <property type="term" value="F:oxidoreductase activity, acting on paired donors, with incorporation or reduction of molecular oxygen, reduced flavin or flavoprotein as one donor, and incorporation of one atom of oxygen"/>
    <property type="evidence" value="ECO:0007669"/>
    <property type="project" value="TreeGrafter"/>
</dbReference>
<dbReference type="PANTHER" id="PTHR48083:SF19">
    <property type="entry name" value="FLAVIN-DEPENDENT MONOOXYGENASE, OXYGENASE SUBUNIT HSAA"/>
    <property type="match status" value="1"/>
</dbReference>
<dbReference type="AlphaFoldDB" id="A0A5J6QPP8"/>
<dbReference type="CDD" id="cd01159">
    <property type="entry name" value="NcnH"/>
    <property type="match status" value="1"/>
</dbReference>
<dbReference type="InterPro" id="IPR013107">
    <property type="entry name" value="Acyl-CoA_DH_C"/>
</dbReference>
<dbReference type="Pfam" id="PF02771">
    <property type="entry name" value="Acyl-CoA_dh_N"/>
    <property type="match status" value="1"/>
</dbReference>
<dbReference type="PANTHER" id="PTHR48083">
    <property type="entry name" value="MEDIUM-CHAIN SPECIFIC ACYL-COA DEHYDROGENASE, MITOCHONDRIAL-RELATED"/>
    <property type="match status" value="1"/>
</dbReference>
<evidence type="ECO:0000313" key="5">
    <source>
        <dbReference type="EMBL" id="QEY64444.1"/>
    </source>
</evidence>
<keyword evidence="5" id="KW-0503">Monooxygenase</keyword>
<reference evidence="5 6" key="1">
    <citation type="submission" date="2019-08" db="EMBL/GenBank/DDBJ databases">
        <title>Whole-genome Sequencing of e-waste polymer degrading bacterium Pseudomonas sp. strain PE08.</title>
        <authorList>
            <person name="Kirdat K."/>
            <person name="Debbarma P."/>
            <person name="Narawade N."/>
            <person name="Suyal D."/>
            <person name="Thorat V."/>
            <person name="Shouche Y."/>
            <person name="Goel R."/>
            <person name="Yadav A."/>
        </authorList>
    </citation>
    <scope>NUCLEOTIDE SEQUENCE [LARGE SCALE GENOMIC DNA]</scope>
    <source>
        <strain evidence="5 6">PE08</strain>
    </source>
</reference>
<comment type="similarity">
    <text evidence="2">Belongs to the HpaH/HsaA monooxygenase family.</text>
</comment>
<evidence type="ECO:0000259" key="4">
    <source>
        <dbReference type="Pfam" id="PF08028"/>
    </source>
</evidence>
<accession>A0A5J6QPP8</accession>
<evidence type="ECO:0000256" key="2">
    <source>
        <dbReference type="ARBA" id="ARBA00049661"/>
    </source>
</evidence>
<dbReference type="GO" id="GO:0005737">
    <property type="term" value="C:cytoplasm"/>
    <property type="evidence" value="ECO:0007669"/>
    <property type="project" value="TreeGrafter"/>
</dbReference>
<keyword evidence="6" id="KW-1185">Reference proteome</keyword>
<gene>
    <name evidence="5" type="ORF">FXN65_21145</name>
</gene>
<feature type="domain" description="Acyl-CoA dehydrogenase C-terminal" evidence="4">
    <location>
        <begin position="243"/>
        <end position="370"/>
    </location>
</feature>
<dbReference type="InterPro" id="IPR036250">
    <property type="entry name" value="AcylCo_DH-like_C"/>
</dbReference>
<dbReference type="GO" id="GO:0033539">
    <property type="term" value="P:fatty acid beta-oxidation using acyl-CoA dehydrogenase"/>
    <property type="evidence" value="ECO:0007669"/>
    <property type="project" value="TreeGrafter"/>
</dbReference>
<protein>
    <submittedName>
        <fullName evidence="5">Flavin-dependent monooxygenase</fullName>
    </submittedName>
</protein>
<dbReference type="SUPFAM" id="SSF56645">
    <property type="entry name" value="Acyl-CoA dehydrogenase NM domain-like"/>
    <property type="match status" value="1"/>
</dbReference>
<evidence type="ECO:0000313" key="6">
    <source>
        <dbReference type="Proteomes" id="UP000327179"/>
    </source>
</evidence>
<dbReference type="InterPro" id="IPR046373">
    <property type="entry name" value="Acyl-CoA_Oxase/DH_mid-dom_sf"/>
</dbReference>
<dbReference type="GO" id="GO:0050660">
    <property type="term" value="F:flavin adenine dinucleotide binding"/>
    <property type="evidence" value="ECO:0007669"/>
    <property type="project" value="InterPro"/>
</dbReference>
<keyword evidence="1" id="KW-0560">Oxidoreductase</keyword>
<organism evidence="5 6">
    <name type="scientific">Metapseudomonas lalkuanensis</name>
    <dbReference type="NCBI Taxonomy" id="2604832"/>
    <lineage>
        <taxon>Bacteria</taxon>
        <taxon>Pseudomonadati</taxon>
        <taxon>Pseudomonadota</taxon>
        <taxon>Gammaproteobacteria</taxon>
        <taxon>Pseudomonadales</taxon>
        <taxon>Pseudomonadaceae</taxon>
        <taxon>Metapseudomonas</taxon>
    </lineage>
</organism>
<dbReference type="Proteomes" id="UP000327179">
    <property type="component" value="Chromosome"/>
</dbReference>
<proteinExistence type="inferred from homology"/>
<dbReference type="GO" id="GO:0003995">
    <property type="term" value="F:acyl-CoA dehydrogenase activity"/>
    <property type="evidence" value="ECO:0007669"/>
    <property type="project" value="TreeGrafter"/>
</dbReference>
<dbReference type="InterPro" id="IPR009100">
    <property type="entry name" value="AcylCoA_DH/oxidase_NM_dom_sf"/>
</dbReference>
<dbReference type="Pfam" id="PF08028">
    <property type="entry name" value="Acyl-CoA_dh_2"/>
    <property type="match status" value="1"/>
</dbReference>
<dbReference type="SUPFAM" id="SSF47203">
    <property type="entry name" value="Acyl-CoA dehydrogenase C-terminal domain-like"/>
    <property type="match status" value="1"/>
</dbReference>
<name>A0A5J6QPP8_9GAMM</name>